<dbReference type="Proteomes" id="UP000076722">
    <property type="component" value="Unassembled WGS sequence"/>
</dbReference>
<feature type="transmembrane region" description="Helical" evidence="2">
    <location>
        <begin position="292"/>
        <end position="313"/>
    </location>
</feature>
<evidence type="ECO:0000313" key="4">
    <source>
        <dbReference type="Proteomes" id="UP000076722"/>
    </source>
</evidence>
<keyword evidence="2" id="KW-1133">Transmembrane helix</keyword>
<evidence type="ECO:0000256" key="1">
    <source>
        <dbReference type="SAM" id="MobiDB-lite"/>
    </source>
</evidence>
<feature type="transmembrane region" description="Helical" evidence="2">
    <location>
        <begin position="399"/>
        <end position="424"/>
    </location>
</feature>
<name>A0A164XDX1_9AGAM</name>
<feature type="compositionally biased region" description="Basic and acidic residues" evidence="1">
    <location>
        <begin position="117"/>
        <end position="139"/>
    </location>
</feature>
<feature type="region of interest" description="Disordered" evidence="1">
    <location>
        <begin position="1"/>
        <end position="95"/>
    </location>
</feature>
<dbReference type="EMBL" id="KV419400">
    <property type="protein sequence ID" value="KZS95879.1"/>
    <property type="molecule type" value="Genomic_DNA"/>
</dbReference>
<accession>A0A164XDX1</accession>
<dbReference type="OrthoDB" id="1436450at2759"/>
<gene>
    <name evidence="3" type="ORF">SISNIDRAFT_483300</name>
</gene>
<dbReference type="InterPro" id="IPR037737">
    <property type="entry name" value="Srf1"/>
</dbReference>
<dbReference type="PANTHER" id="PTHR36819:SF1">
    <property type="entry name" value="REGULATOR OF PHOSPHOLIPASE D SRF1"/>
    <property type="match status" value="1"/>
</dbReference>
<sequence>MPIGGGDARQKDSDTSSSLTAVPDANSKSSKGKATLRTVVTSPPWARDEPPSPVDAATDRPSVETACYFDGAPPPKPPAVVVTPSSPVNEDSQQSNWWMMLDPRSLKLHDFPFNNRRPQDKEKEKERDTEKGERFHLGRPLRERSRTWLSRATDTREANKAEMAENLRLELPLPPPQAPFTVSHTQTPGWNLPWSPSAPRERIPSDRLDDGLGLGLQNSRFSYSQEDRDSGSMTKTSRRKRLRRFILGNTYVPLLFRVLNLTFTSASLAIAIRIRRIEMDYHVEGVIGSSPYLVIIFAPLTLVHVMFAIYLEYFGRPLGLWKTSAKLAHTLSEVFFICAWSAALSLCFDNIFTSPLECTPASAITWYSTLPPPVNPLTGDVGRSTSENQPTDRICDDQAIQIGLVFVGLCLYCSNLVISLYRIFEKVKYHTYSLREA</sequence>
<feature type="region of interest" description="Disordered" evidence="1">
    <location>
        <begin position="109"/>
        <end position="139"/>
    </location>
</feature>
<evidence type="ECO:0000313" key="3">
    <source>
        <dbReference type="EMBL" id="KZS95879.1"/>
    </source>
</evidence>
<proteinExistence type="predicted"/>
<organism evidence="3 4">
    <name type="scientific">Sistotremastrum niveocremeum HHB9708</name>
    <dbReference type="NCBI Taxonomy" id="1314777"/>
    <lineage>
        <taxon>Eukaryota</taxon>
        <taxon>Fungi</taxon>
        <taxon>Dikarya</taxon>
        <taxon>Basidiomycota</taxon>
        <taxon>Agaricomycotina</taxon>
        <taxon>Agaricomycetes</taxon>
        <taxon>Sistotremastrales</taxon>
        <taxon>Sistotremastraceae</taxon>
        <taxon>Sertulicium</taxon>
        <taxon>Sertulicium niveocremeum</taxon>
    </lineage>
</organism>
<feature type="compositionally biased region" description="Low complexity" evidence="1">
    <location>
        <begin position="79"/>
        <end position="88"/>
    </location>
</feature>
<keyword evidence="2" id="KW-0812">Transmembrane</keyword>
<reference evidence="3 4" key="1">
    <citation type="journal article" date="2016" name="Mol. Biol. Evol.">
        <title>Comparative Genomics of Early-Diverging Mushroom-Forming Fungi Provides Insights into the Origins of Lignocellulose Decay Capabilities.</title>
        <authorList>
            <person name="Nagy L.G."/>
            <person name="Riley R."/>
            <person name="Tritt A."/>
            <person name="Adam C."/>
            <person name="Daum C."/>
            <person name="Floudas D."/>
            <person name="Sun H."/>
            <person name="Yadav J.S."/>
            <person name="Pangilinan J."/>
            <person name="Larsson K.H."/>
            <person name="Matsuura K."/>
            <person name="Barry K."/>
            <person name="Labutti K."/>
            <person name="Kuo R."/>
            <person name="Ohm R.A."/>
            <person name="Bhattacharya S.S."/>
            <person name="Shirouzu T."/>
            <person name="Yoshinaga Y."/>
            <person name="Martin F.M."/>
            <person name="Grigoriev I.V."/>
            <person name="Hibbett D.S."/>
        </authorList>
    </citation>
    <scope>NUCLEOTIDE SEQUENCE [LARGE SCALE GENOMIC DNA]</scope>
    <source>
        <strain evidence="3 4">HHB9708</strain>
    </source>
</reference>
<dbReference type="GO" id="GO:0071944">
    <property type="term" value="C:cell periphery"/>
    <property type="evidence" value="ECO:0007669"/>
    <property type="project" value="TreeGrafter"/>
</dbReference>
<keyword evidence="4" id="KW-1185">Reference proteome</keyword>
<dbReference type="PANTHER" id="PTHR36819">
    <property type="entry name" value="REGULATOR OF PHOSPHOLIPASE D SRF1"/>
    <property type="match status" value="1"/>
</dbReference>
<protein>
    <submittedName>
        <fullName evidence="3">Uncharacterized protein</fullName>
    </submittedName>
</protein>
<keyword evidence="2" id="KW-0472">Membrane</keyword>
<feature type="transmembrane region" description="Helical" evidence="2">
    <location>
        <begin position="245"/>
        <end position="272"/>
    </location>
</feature>
<dbReference type="GO" id="GO:0000324">
    <property type="term" value="C:fungal-type vacuole"/>
    <property type="evidence" value="ECO:0007669"/>
    <property type="project" value="TreeGrafter"/>
</dbReference>
<evidence type="ECO:0000256" key="2">
    <source>
        <dbReference type="SAM" id="Phobius"/>
    </source>
</evidence>
<dbReference type="AlphaFoldDB" id="A0A164XDX1"/>